<evidence type="ECO:0000256" key="1">
    <source>
        <dbReference type="ARBA" id="ARBA00022676"/>
    </source>
</evidence>
<dbReference type="RefSeq" id="WP_130567958.1">
    <property type="nucleotide sequence ID" value="NZ_SHLY01000011.1"/>
</dbReference>
<dbReference type="InterPro" id="IPR002516">
    <property type="entry name" value="Glyco_trans_11"/>
</dbReference>
<comment type="caution">
    <text evidence="3">The sequence shown here is derived from an EMBL/GenBank/DDBJ whole genome shotgun (WGS) entry which is preliminary data.</text>
</comment>
<dbReference type="EMBL" id="SHLY01000011">
    <property type="protein sequence ID" value="TAA39592.1"/>
    <property type="molecule type" value="Genomic_DNA"/>
</dbReference>
<dbReference type="PANTHER" id="PTHR11927">
    <property type="entry name" value="GALACTOSIDE 2-L-FUCOSYLTRANSFERASE"/>
    <property type="match status" value="1"/>
</dbReference>
<dbReference type="Proteomes" id="UP000292544">
    <property type="component" value="Unassembled WGS sequence"/>
</dbReference>
<name>A0ABY1WKB3_9GAMM</name>
<protein>
    <submittedName>
        <fullName evidence="3">Alpha-1,2-fucosyltransferase</fullName>
    </submittedName>
</protein>
<reference evidence="4" key="1">
    <citation type="submission" date="2019-02" db="EMBL/GenBank/DDBJ databases">
        <title>Draft genome sequence of Muricauda sp. 176CP4-71.</title>
        <authorList>
            <person name="Park J.-S."/>
        </authorList>
    </citation>
    <scope>NUCLEOTIDE SEQUENCE [LARGE SCALE GENOMIC DNA]</scope>
    <source>
        <strain evidence="4">176GS2-150</strain>
    </source>
</reference>
<evidence type="ECO:0000313" key="4">
    <source>
        <dbReference type="Proteomes" id="UP000292544"/>
    </source>
</evidence>
<keyword evidence="2" id="KW-0808">Transferase</keyword>
<keyword evidence="1" id="KW-0328">Glycosyltransferase</keyword>
<proteinExistence type="predicted"/>
<sequence length="281" mass="33136">MIITKILGGLGNQMFQYAIARAIAVQKEDVCKLDLSGFENYKLHNGYRLDAFDIRAEIASPQEVKMLKGSADLISKIWHKLFRLSSPHYYREKEHTRYDCEVFNQEHIYLEGYWQNAKYFECIRTQLIQDFTIMKSLNDSVKKIKKDIENCSSVSIHVRRGDYLNHPDVGVLEIEYYQRAIEFVSEKVENPRYFVFSNDLEWCKENFRTIKNLTFVEDGSDEFDDLLLMSCCKNNIIANSSFSWWGAWLNINSDKIVVAPKQWMKVNPNGYRWAQDSWKEL</sequence>
<keyword evidence="4" id="KW-1185">Reference proteome</keyword>
<evidence type="ECO:0000313" key="3">
    <source>
        <dbReference type="EMBL" id="TAA39592.1"/>
    </source>
</evidence>
<gene>
    <name evidence="3" type="ORF">EXY25_18610</name>
</gene>
<organism evidence="3 4">
    <name type="scientific">Corallincola spongiicola</name>
    <dbReference type="NCBI Taxonomy" id="2520508"/>
    <lineage>
        <taxon>Bacteria</taxon>
        <taxon>Pseudomonadati</taxon>
        <taxon>Pseudomonadota</taxon>
        <taxon>Gammaproteobacteria</taxon>
        <taxon>Alteromonadales</taxon>
        <taxon>Psychromonadaceae</taxon>
        <taxon>Corallincola</taxon>
    </lineage>
</organism>
<dbReference type="PANTHER" id="PTHR11927:SF9">
    <property type="entry name" value="L-FUCOSYLTRANSFERASE"/>
    <property type="match status" value="1"/>
</dbReference>
<dbReference type="Pfam" id="PF01531">
    <property type="entry name" value="Glyco_transf_11"/>
    <property type="match status" value="1"/>
</dbReference>
<dbReference type="CDD" id="cd11301">
    <property type="entry name" value="Fut1_Fut2_like"/>
    <property type="match status" value="1"/>
</dbReference>
<accession>A0ABY1WKB3</accession>
<evidence type="ECO:0000256" key="2">
    <source>
        <dbReference type="ARBA" id="ARBA00022679"/>
    </source>
</evidence>